<dbReference type="Proteomes" id="UP000191905">
    <property type="component" value="Unassembled WGS sequence"/>
</dbReference>
<gene>
    <name evidence="2" type="ORF">BFN67_22525</name>
</gene>
<evidence type="ECO:0000313" key="2">
    <source>
        <dbReference type="EMBL" id="OQM74142.1"/>
    </source>
</evidence>
<comment type="caution">
    <text evidence="2">The sequence shown here is derived from an EMBL/GenBank/DDBJ whole genome shotgun (WGS) entry which is preliminary data.</text>
</comment>
<dbReference type="STRING" id="1873176.BFN67_22525"/>
<organism evidence="2 3">
    <name type="scientific">Manganibacter manganicus</name>
    <dbReference type="NCBI Taxonomy" id="1873176"/>
    <lineage>
        <taxon>Bacteria</taxon>
        <taxon>Pseudomonadati</taxon>
        <taxon>Pseudomonadota</taxon>
        <taxon>Alphaproteobacteria</taxon>
        <taxon>Hyphomicrobiales</taxon>
        <taxon>Phyllobacteriaceae</taxon>
        <taxon>Manganibacter</taxon>
    </lineage>
</organism>
<dbReference type="EMBL" id="MDET01000037">
    <property type="protein sequence ID" value="OQM74142.1"/>
    <property type="molecule type" value="Genomic_DNA"/>
</dbReference>
<keyword evidence="3" id="KW-1185">Reference proteome</keyword>
<evidence type="ECO:0000256" key="1">
    <source>
        <dbReference type="SAM" id="MobiDB-lite"/>
    </source>
</evidence>
<sequence>MARHRIRIIHVFRTTRSIEIEVEADDEYDAREGVSSGAVDTPDFDDPRWQTGWDLQNEEMGPA</sequence>
<reference evidence="2 3" key="1">
    <citation type="journal article" date="2016" name="Int. J. Syst. Evol. Microbiol.">
        <title>Pseudaminobacter manganicus sp. nov., isolated from sludge of a manganese mine.</title>
        <authorList>
            <person name="Li J."/>
            <person name="Huang J."/>
            <person name="Liao S."/>
            <person name="Wang G."/>
        </authorList>
    </citation>
    <scope>NUCLEOTIDE SEQUENCE [LARGE SCALE GENOMIC DNA]</scope>
    <source>
        <strain evidence="2 3">JH-7</strain>
    </source>
</reference>
<accession>A0A1V8RLS0</accession>
<dbReference type="RefSeq" id="WP_080921042.1">
    <property type="nucleotide sequence ID" value="NZ_MDET01000037.1"/>
</dbReference>
<name>A0A1V8RLS0_9HYPH</name>
<dbReference type="AlphaFoldDB" id="A0A1V8RLS0"/>
<dbReference type="OrthoDB" id="8420733at2"/>
<protein>
    <submittedName>
        <fullName evidence="2">Uncharacterized protein</fullName>
    </submittedName>
</protein>
<evidence type="ECO:0000313" key="3">
    <source>
        <dbReference type="Proteomes" id="UP000191905"/>
    </source>
</evidence>
<proteinExistence type="predicted"/>
<feature type="region of interest" description="Disordered" evidence="1">
    <location>
        <begin position="29"/>
        <end position="63"/>
    </location>
</feature>